<name>A0A1E3BUB7_ASPCR</name>
<gene>
    <name evidence="2" type="ORF">SI65_01802</name>
    <name evidence="3" type="ORF">SI65_02077</name>
</gene>
<accession>A0A1E3BUB7</accession>
<feature type="compositionally biased region" description="Polar residues" evidence="1">
    <location>
        <begin position="36"/>
        <end position="48"/>
    </location>
</feature>
<feature type="compositionally biased region" description="Basic and acidic residues" evidence="1">
    <location>
        <begin position="104"/>
        <end position="115"/>
    </location>
</feature>
<comment type="caution">
    <text evidence="3">The sequence shown here is derived from an EMBL/GenBank/DDBJ whole genome shotgun (WGS) entry which is preliminary data.</text>
</comment>
<sequence length="148" mass="15864">MPSAKDNHPSVIEQRAEPAGTVEPTPGGSEGYMDSVKNQVNSTETGNSLADFGNNASAMIGESFNEVKNRVSSISPGEMVDGVRERIQSMTNGNGIGGDAESEQAAKQEAENAPSHEEIQIIESMESEKIAEFLQEKHMSNANLRRGK</sequence>
<dbReference type="VEuPathDB" id="FungiDB:SI65_02077"/>
<proteinExistence type="predicted"/>
<reference evidence="3 4" key="1">
    <citation type="journal article" date="2016" name="BMC Genomics">
        <title>Comparative genomic and transcriptomic analyses of the Fuzhuan brick tea-fermentation fungus Aspergillus cristatus.</title>
        <authorList>
            <person name="Ge Y."/>
            <person name="Wang Y."/>
            <person name="Liu Y."/>
            <person name="Tan Y."/>
            <person name="Ren X."/>
            <person name="Zhang X."/>
            <person name="Hyde K.D."/>
            <person name="Liu Y."/>
            <person name="Liu Z."/>
        </authorList>
    </citation>
    <scope>NUCLEOTIDE SEQUENCE [LARGE SCALE GENOMIC DNA]</scope>
    <source>
        <strain evidence="3 4">GZAAS20.1005</strain>
    </source>
</reference>
<dbReference type="EMBL" id="JXNT01000001">
    <property type="protein sequence ID" value="ODM24487.1"/>
    <property type="molecule type" value="Genomic_DNA"/>
</dbReference>
<evidence type="ECO:0000313" key="4">
    <source>
        <dbReference type="Proteomes" id="UP000094569"/>
    </source>
</evidence>
<dbReference type="EMBL" id="JXNT01000001">
    <property type="protein sequence ID" value="ODM24212.1"/>
    <property type="molecule type" value="Genomic_DNA"/>
</dbReference>
<feature type="region of interest" description="Disordered" evidence="1">
    <location>
        <begin position="69"/>
        <end position="115"/>
    </location>
</feature>
<dbReference type="OrthoDB" id="4343623at2759"/>
<organism evidence="3 4">
    <name type="scientific">Aspergillus cristatus</name>
    <name type="common">Chinese Fuzhuan brick tea-fermentation fungus</name>
    <name type="synonym">Eurotium cristatum</name>
    <dbReference type="NCBI Taxonomy" id="573508"/>
    <lineage>
        <taxon>Eukaryota</taxon>
        <taxon>Fungi</taxon>
        <taxon>Dikarya</taxon>
        <taxon>Ascomycota</taxon>
        <taxon>Pezizomycotina</taxon>
        <taxon>Eurotiomycetes</taxon>
        <taxon>Eurotiomycetidae</taxon>
        <taxon>Eurotiales</taxon>
        <taxon>Aspergillaceae</taxon>
        <taxon>Aspergillus</taxon>
        <taxon>Aspergillus subgen. Aspergillus</taxon>
    </lineage>
</organism>
<feature type="region of interest" description="Disordered" evidence="1">
    <location>
        <begin position="1"/>
        <end position="54"/>
    </location>
</feature>
<protein>
    <submittedName>
        <fullName evidence="3">Uncharacterized protein</fullName>
    </submittedName>
</protein>
<evidence type="ECO:0000313" key="3">
    <source>
        <dbReference type="EMBL" id="ODM24487.1"/>
    </source>
</evidence>
<evidence type="ECO:0000256" key="1">
    <source>
        <dbReference type="SAM" id="MobiDB-lite"/>
    </source>
</evidence>
<dbReference type="AlphaFoldDB" id="A0A1E3BUB7"/>
<dbReference type="VEuPathDB" id="FungiDB:SI65_01802"/>
<evidence type="ECO:0000313" key="2">
    <source>
        <dbReference type="EMBL" id="ODM24212.1"/>
    </source>
</evidence>
<keyword evidence="4" id="KW-1185">Reference proteome</keyword>
<dbReference type="Proteomes" id="UP000094569">
    <property type="component" value="Unassembled WGS sequence"/>
</dbReference>